<sequence length="135" mass="14461">MASCISHSSARRAVVHPGRRRSFFSHSNGSPATDPEGQRGLPVEMLPSRTASVAMFLSPESEHNGNLFSFLCWNCSGLLAGMAQTVVLLPSCSARPGWAAIQSHSRESAVALALMKSARSPAVIVQSETPSWQRL</sequence>
<dbReference type="Proteomes" id="UP001157502">
    <property type="component" value="Chromosome 6"/>
</dbReference>
<protein>
    <submittedName>
        <fullName evidence="1">Uncharacterized protein</fullName>
    </submittedName>
</protein>
<evidence type="ECO:0000313" key="2">
    <source>
        <dbReference type="Proteomes" id="UP001157502"/>
    </source>
</evidence>
<reference evidence="1" key="1">
    <citation type="submission" date="2021-05" db="EMBL/GenBank/DDBJ databases">
        <authorList>
            <person name="Pan Q."/>
            <person name="Jouanno E."/>
            <person name="Zahm M."/>
            <person name="Klopp C."/>
            <person name="Cabau C."/>
            <person name="Louis A."/>
            <person name="Berthelot C."/>
            <person name="Parey E."/>
            <person name="Roest Crollius H."/>
            <person name="Montfort J."/>
            <person name="Robinson-Rechavi M."/>
            <person name="Bouchez O."/>
            <person name="Lampietro C."/>
            <person name="Lopez Roques C."/>
            <person name="Donnadieu C."/>
            <person name="Postlethwait J."/>
            <person name="Bobe J."/>
            <person name="Dillon D."/>
            <person name="Chandos A."/>
            <person name="von Hippel F."/>
            <person name="Guiguen Y."/>
        </authorList>
    </citation>
    <scope>NUCLEOTIDE SEQUENCE</scope>
    <source>
        <strain evidence="1">YG-Jan2019</strain>
    </source>
</reference>
<accession>A0ACC2H1G7</accession>
<proteinExistence type="predicted"/>
<organism evidence="1 2">
    <name type="scientific">Dallia pectoralis</name>
    <name type="common">Alaska blackfish</name>
    <dbReference type="NCBI Taxonomy" id="75939"/>
    <lineage>
        <taxon>Eukaryota</taxon>
        <taxon>Metazoa</taxon>
        <taxon>Chordata</taxon>
        <taxon>Craniata</taxon>
        <taxon>Vertebrata</taxon>
        <taxon>Euteleostomi</taxon>
        <taxon>Actinopterygii</taxon>
        <taxon>Neopterygii</taxon>
        <taxon>Teleostei</taxon>
        <taxon>Protacanthopterygii</taxon>
        <taxon>Esociformes</taxon>
        <taxon>Umbridae</taxon>
        <taxon>Dallia</taxon>
    </lineage>
</organism>
<keyword evidence="2" id="KW-1185">Reference proteome</keyword>
<name>A0ACC2H1G7_DALPE</name>
<evidence type="ECO:0000313" key="1">
    <source>
        <dbReference type="EMBL" id="KAJ8009804.1"/>
    </source>
</evidence>
<comment type="caution">
    <text evidence="1">The sequence shown here is derived from an EMBL/GenBank/DDBJ whole genome shotgun (WGS) entry which is preliminary data.</text>
</comment>
<dbReference type="EMBL" id="CM055733">
    <property type="protein sequence ID" value="KAJ8009804.1"/>
    <property type="molecule type" value="Genomic_DNA"/>
</dbReference>
<gene>
    <name evidence="1" type="ORF">DPEC_G00068010</name>
</gene>